<dbReference type="Gene3D" id="2.40.50.100">
    <property type="match status" value="1"/>
</dbReference>
<feature type="chain" id="PRO_5012579379" evidence="4">
    <location>
        <begin position="26"/>
        <end position="410"/>
    </location>
</feature>
<evidence type="ECO:0000256" key="2">
    <source>
        <dbReference type="ARBA" id="ARBA00023054"/>
    </source>
</evidence>
<organism evidence="6 7">
    <name type="scientific">Pelagimonas varians</name>
    <dbReference type="NCBI Taxonomy" id="696760"/>
    <lineage>
        <taxon>Bacteria</taxon>
        <taxon>Pseudomonadati</taxon>
        <taxon>Pseudomonadota</taxon>
        <taxon>Alphaproteobacteria</taxon>
        <taxon>Rhodobacterales</taxon>
        <taxon>Roseobacteraceae</taxon>
        <taxon>Pelagimonas</taxon>
    </lineage>
</organism>
<dbReference type="PANTHER" id="PTHR32347">
    <property type="entry name" value="EFFLUX SYSTEM COMPONENT YKNX-RELATED"/>
    <property type="match status" value="1"/>
</dbReference>
<feature type="coiled-coil region" evidence="3">
    <location>
        <begin position="126"/>
        <end position="191"/>
    </location>
</feature>
<accession>A0A238KNL4</accession>
<feature type="domain" description="YknX-like C-terminal permuted SH3-like" evidence="5">
    <location>
        <begin position="340"/>
        <end position="405"/>
    </location>
</feature>
<dbReference type="Proteomes" id="UP000220836">
    <property type="component" value="Unassembled WGS sequence"/>
</dbReference>
<feature type="signal peptide" evidence="4">
    <location>
        <begin position="1"/>
        <end position="25"/>
    </location>
</feature>
<proteinExistence type="predicted"/>
<dbReference type="Gene3D" id="1.10.287.470">
    <property type="entry name" value="Helix hairpin bin"/>
    <property type="match status" value="1"/>
</dbReference>
<evidence type="ECO:0000256" key="4">
    <source>
        <dbReference type="SAM" id="SignalP"/>
    </source>
</evidence>
<evidence type="ECO:0000313" key="7">
    <source>
        <dbReference type="Proteomes" id="UP000220836"/>
    </source>
</evidence>
<gene>
    <name evidence="6" type="primary">macA</name>
    <name evidence="6" type="ORF">PEV8663_02866</name>
</gene>
<dbReference type="AlphaFoldDB" id="A0A238KNL4"/>
<sequence>MAKARKQSRLILTSVAVVLVGAALAAAFWPKPTMVDMGSVVRGDMWLTIDEEGRTRVRDAYVVSTPVAGQLQRVTVHPGDPVQRGETVVAHMRPTNPAALDVRTREQALAVVTAAQAALRVARADLNAALANRDLAQTELARTEQLVERGIVSMAVLDRAQQTARVTQANVDTAEAAIAMREAEITNAQAQLIGFDDKGLGAAIGNGSDDIPLYAPADGSILTIIQESETSLPAGTPIMTIGNITDDLEVVVDLLSTDAVQVKVGDSVRIADWGGPSDLTGTVVRVDPFGVTRFSALGVEEQRVNTVIAFTSQAEEYTGLGHGFRVETQIVIWEAKDTLILPASALFRSQGDWAVFVVSDGAAVLRLVEIGPNNGIEAQVLNGLSEGDRVVLYPSSGLVDGMRVAERMIN</sequence>
<dbReference type="SUPFAM" id="SSF111369">
    <property type="entry name" value="HlyD-like secretion proteins"/>
    <property type="match status" value="1"/>
</dbReference>
<evidence type="ECO:0000256" key="3">
    <source>
        <dbReference type="SAM" id="Coils"/>
    </source>
</evidence>
<dbReference type="PANTHER" id="PTHR32347:SF29">
    <property type="entry name" value="UPF0194 MEMBRANE PROTEIN YBHG"/>
    <property type="match status" value="1"/>
</dbReference>
<comment type="subcellular location">
    <subcellularLocation>
        <location evidence="1">Cell envelope</location>
    </subcellularLocation>
</comment>
<dbReference type="Gene3D" id="2.40.420.20">
    <property type="match status" value="1"/>
</dbReference>
<evidence type="ECO:0000259" key="5">
    <source>
        <dbReference type="Pfam" id="PF25989"/>
    </source>
</evidence>
<keyword evidence="4" id="KW-0732">Signal</keyword>
<keyword evidence="2 3" id="KW-0175">Coiled coil</keyword>
<dbReference type="GO" id="GO:0030313">
    <property type="term" value="C:cell envelope"/>
    <property type="evidence" value="ECO:0007669"/>
    <property type="project" value="UniProtKB-SubCell"/>
</dbReference>
<evidence type="ECO:0000313" key="6">
    <source>
        <dbReference type="EMBL" id="SMX44409.1"/>
    </source>
</evidence>
<dbReference type="Pfam" id="PF25989">
    <property type="entry name" value="YknX_C"/>
    <property type="match status" value="1"/>
</dbReference>
<dbReference type="InterPro" id="IPR050465">
    <property type="entry name" value="UPF0194_transport"/>
</dbReference>
<dbReference type="RefSeq" id="WP_097805342.1">
    <property type="nucleotide sequence ID" value="NZ_CBDIHF020000003.1"/>
</dbReference>
<reference evidence="6 7" key="1">
    <citation type="submission" date="2017-05" db="EMBL/GenBank/DDBJ databases">
        <authorList>
            <person name="Song R."/>
            <person name="Chenine A.L."/>
            <person name="Ruprecht R.M."/>
        </authorList>
    </citation>
    <scope>NUCLEOTIDE SEQUENCE [LARGE SCALE GENOMIC DNA]</scope>
    <source>
        <strain evidence="6 7">CECT 8663</strain>
    </source>
</reference>
<protein>
    <submittedName>
        <fullName evidence="6">Macrolide export protein MacA</fullName>
    </submittedName>
</protein>
<dbReference type="InterPro" id="IPR058637">
    <property type="entry name" value="YknX-like_C"/>
</dbReference>
<name>A0A238KNL4_9RHOB</name>
<dbReference type="EMBL" id="FXYH01000010">
    <property type="protein sequence ID" value="SMX44409.1"/>
    <property type="molecule type" value="Genomic_DNA"/>
</dbReference>
<keyword evidence="7" id="KW-1185">Reference proteome</keyword>
<dbReference type="OrthoDB" id="9791520at2"/>
<evidence type="ECO:0000256" key="1">
    <source>
        <dbReference type="ARBA" id="ARBA00004196"/>
    </source>
</evidence>